<evidence type="ECO:0000256" key="8">
    <source>
        <dbReference type="ARBA" id="ARBA00022989"/>
    </source>
</evidence>
<dbReference type="SMART" id="SM00387">
    <property type="entry name" value="HATPase_c"/>
    <property type="match status" value="1"/>
</dbReference>
<keyword evidence="8 11" id="KW-1133">Transmembrane helix</keyword>
<evidence type="ECO:0000256" key="5">
    <source>
        <dbReference type="ARBA" id="ARBA00022679"/>
    </source>
</evidence>
<comment type="catalytic activity">
    <reaction evidence="1">
        <text>ATP + protein L-histidine = ADP + protein N-phospho-L-histidine.</text>
        <dbReference type="EC" id="2.7.13.3"/>
    </reaction>
</comment>
<dbReference type="InterPro" id="IPR003594">
    <property type="entry name" value="HATPase_dom"/>
</dbReference>
<evidence type="ECO:0000256" key="9">
    <source>
        <dbReference type="ARBA" id="ARBA00023012"/>
    </source>
</evidence>
<evidence type="ECO:0000313" key="14">
    <source>
        <dbReference type="EMBL" id="UUX34575.1"/>
    </source>
</evidence>
<reference evidence="14 15" key="1">
    <citation type="submission" date="2022-08" db="EMBL/GenBank/DDBJ databases">
        <title>Aerococcaceae sp. nov isolated from spoiled eye mask.</title>
        <authorList>
            <person name="Zhou G."/>
            <person name="Xie X.-B."/>
            <person name="Shi Q.-S."/>
            <person name="Wang Y.-S."/>
            <person name="Wen X."/>
            <person name="Peng H."/>
            <person name="Yang X.-J."/>
            <person name="Tao H.-B."/>
            <person name="Huang X.-M."/>
        </authorList>
    </citation>
    <scope>NUCLEOTIDE SEQUENCE [LARGE SCALE GENOMIC DNA]</scope>
    <source>
        <strain evidence="15">DM20194951</strain>
    </source>
</reference>
<dbReference type="SUPFAM" id="SSF47384">
    <property type="entry name" value="Homodimeric domain of signal transducing histidine kinase"/>
    <property type="match status" value="1"/>
</dbReference>
<evidence type="ECO:0000256" key="10">
    <source>
        <dbReference type="ARBA" id="ARBA00023136"/>
    </source>
</evidence>
<evidence type="ECO:0000256" key="3">
    <source>
        <dbReference type="ARBA" id="ARBA00012438"/>
    </source>
</evidence>
<evidence type="ECO:0000256" key="2">
    <source>
        <dbReference type="ARBA" id="ARBA00004141"/>
    </source>
</evidence>
<dbReference type="SUPFAM" id="SSF55874">
    <property type="entry name" value="ATPase domain of HSP90 chaperone/DNA topoisomerase II/histidine kinase"/>
    <property type="match status" value="1"/>
</dbReference>
<dbReference type="Gene3D" id="3.30.565.10">
    <property type="entry name" value="Histidine kinase-like ATPase, C-terminal domain"/>
    <property type="match status" value="1"/>
</dbReference>
<dbReference type="PANTHER" id="PTHR45528:SF12">
    <property type="entry name" value="SENSOR HISTIDINE KINASE ARSS"/>
    <property type="match status" value="1"/>
</dbReference>
<dbReference type="CDD" id="cd00082">
    <property type="entry name" value="HisKA"/>
    <property type="match status" value="1"/>
</dbReference>
<keyword evidence="4" id="KW-0597">Phosphoprotein</keyword>
<keyword evidence="15" id="KW-1185">Reference proteome</keyword>
<dbReference type="InterPro" id="IPR050398">
    <property type="entry name" value="HssS/ArlS-like"/>
</dbReference>
<dbReference type="InterPro" id="IPR036097">
    <property type="entry name" value="HisK_dim/P_sf"/>
</dbReference>
<dbReference type="InterPro" id="IPR003660">
    <property type="entry name" value="HAMP_dom"/>
</dbReference>
<dbReference type="Proteomes" id="UP001315967">
    <property type="component" value="Chromosome"/>
</dbReference>
<dbReference type="PROSITE" id="PS50109">
    <property type="entry name" value="HIS_KIN"/>
    <property type="match status" value="1"/>
</dbReference>
<dbReference type="EC" id="2.7.13.3" evidence="3"/>
<dbReference type="SMART" id="SM00388">
    <property type="entry name" value="HisKA"/>
    <property type="match status" value="1"/>
</dbReference>
<keyword evidence="9" id="KW-0902">Two-component regulatory system</keyword>
<feature type="transmembrane region" description="Helical" evidence="11">
    <location>
        <begin position="185"/>
        <end position="208"/>
    </location>
</feature>
<keyword evidence="6 11" id="KW-0812">Transmembrane</keyword>
<evidence type="ECO:0000256" key="11">
    <source>
        <dbReference type="SAM" id="Phobius"/>
    </source>
</evidence>
<feature type="domain" description="HAMP" evidence="13">
    <location>
        <begin position="205"/>
        <end position="259"/>
    </location>
</feature>
<evidence type="ECO:0000259" key="12">
    <source>
        <dbReference type="PROSITE" id="PS50109"/>
    </source>
</evidence>
<dbReference type="InterPro" id="IPR003661">
    <property type="entry name" value="HisK_dim/P_dom"/>
</dbReference>
<sequence>MFKKLFENQQPISLKWKWGILIFVTFTLFASLSSVIYYQRSLESQFNEIQANHQHFFEATVDYFETMDQPFQRTYFQSIISEASSGELENTQDSVISFLTFFESNDIVYRFFNEKQQLVYETQHVNINPMEYSDQIKRTEVNNQMAMVGNIKIKSATTGDDVGSFQYIVMPDVFNRITTNMQSNLYGILFGIIIVALVITFILVRIFLRPLTYLVNSLDLVEAESLSQLRVRKPRSSDEWSDLSDHINRLLDKIDNYVKNQKQFVEDVSHELRTPVAIVEGHLKMLNRWGKEDPEVLEESISASLQEIVRMKGLVQEMLDLMRADHVDVDYKDEITEVYSTIRQVFNNFVMLYPEFQFYLDIESDPDELYVKIFRNHFEQIFIILLDNAVKYSTDRKEIHVAVSTSVTAVRIAVQDFGEGMSAEDKERVFGRFYRVDKARSRDKGGNGLGLSIAQQLVKSYRGEIWADSVLHHGSIFYVEFPTLTDTRQIYKSKQIAKHKSIS</sequence>
<dbReference type="RefSeq" id="WP_313794076.1">
    <property type="nucleotide sequence ID" value="NZ_CP102453.1"/>
</dbReference>
<dbReference type="Pfam" id="PF00512">
    <property type="entry name" value="HisKA"/>
    <property type="match status" value="1"/>
</dbReference>
<evidence type="ECO:0000259" key="13">
    <source>
        <dbReference type="PROSITE" id="PS50885"/>
    </source>
</evidence>
<dbReference type="PANTHER" id="PTHR45528">
    <property type="entry name" value="SENSOR HISTIDINE KINASE CPXA"/>
    <property type="match status" value="1"/>
</dbReference>
<protein>
    <recommendedName>
        <fullName evidence="3">histidine kinase</fullName>
        <ecNumber evidence="3">2.7.13.3</ecNumber>
    </recommendedName>
</protein>
<dbReference type="Gene3D" id="6.10.340.10">
    <property type="match status" value="1"/>
</dbReference>
<dbReference type="PRINTS" id="PR00344">
    <property type="entry name" value="BCTRLSENSOR"/>
</dbReference>
<dbReference type="GO" id="GO:0016301">
    <property type="term" value="F:kinase activity"/>
    <property type="evidence" value="ECO:0007669"/>
    <property type="project" value="UniProtKB-KW"/>
</dbReference>
<dbReference type="CDD" id="cd00075">
    <property type="entry name" value="HATPase"/>
    <property type="match status" value="1"/>
</dbReference>
<dbReference type="InterPro" id="IPR004358">
    <property type="entry name" value="Sig_transdc_His_kin-like_C"/>
</dbReference>
<evidence type="ECO:0000256" key="1">
    <source>
        <dbReference type="ARBA" id="ARBA00000085"/>
    </source>
</evidence>
<feature type="domain" description="Histidine kinase" evidence="12">
    <location>
        <begin position="267"/>
        <end position="485"/>
    </location>
</feature>
<dbReference type="Pfam" id="PF02518">
    <property type="entry name" value="HATPase_c"/>
    <property type="match status" value="1"/>
</dbReference>
<proteinExistence type="predicted"/>
<organism evidence="14 15">
    <name type="scientific">Fundicoccus culcitae</name>
    <dbReference type="NCBI Taxonomy" id="2969821"/>
    <lineage>
        <taxon>Bacteria</taxon>
        <taxon>Bacillati</taxon>
        <taxon>Bacillota</taxon>
        <taxon>Bacilli</taxon>
        <taxon>Lactobacillales</taxon>
        <taxon>Aerococcaceae</taxon>
        <taxon>Fundicoccus</taxon>
    </lineage>
</organism>
<keyword evidence="10 11" id="KW-0472">Membrane</keyword>
<feature type="transmembrane region" description="Helical" evidence="11">
    <location>
        <begin position="20"/>
        <end position="38"/>
    </location>
</feature>
<gene>
    <name evidence="14" type="ORF">NRE15_02690</name>
</gene>
<dbReference type="EMBL" id="CP102453">
    <property type="protein sequence ID" value="UUX34575.1"/>
    <property type="molecule type" value="Genomic_DNA"/>
</dbReference>
<comment type="subcellular location">
    <subcellularLocation>
        <location evidence="2">Membrane</location>
        <topology evidence="2">Multi-pass membrane protein</topology>
    </subcellularLocation>
</comment>
<dbReference type="PROSITE" id="PS50885">
    <property type="entry name" value="HAMP"/>
    <property type="match status" value="1"/>
</dbReference>
<accession>A0ABY5P865</accession>
<evidence type="ECO:0000313" key="15">
    <source>
        <dbReference type="Proteomes" id="UP001315967"/>
    </source>
</evidence>
<evidence type="ECO:0000256" key="7">
    <source>
        <dbReference type="ARBA" id="ARBA00022777"/>
    </source>
</evidence>
<evidence type="ECO:0000256" key="4">
    <source>
        <dbReference type="ARBA" id="ARBA00022553"/>
    </source>
</evidence>
<evidence type="ECO:0000256" key="6">
    <source>
        <dbReference type="ARBA" id="ARBA00022692"/>
    </source>
</evidence>
<dbReference type="Gene3D" id="1.10.287.130">
    <property type="match status" value="1"/>
</dbReference>
<keyword evidence="7 14" id="KW-0418">Kinase</keyword>
<dbReference type="InterPro" id="IPR005467">
    <property type="entry name" value="His_kinase_dom"/>
</dbReference>
<keyword evidence="5" id="KW-0808">Transferase</keyword>
<dbReference type="InterPro" id="IPR036890">
    <property type="entry name" value="HATPase_C_sf"/>
</dbReference>
<name>A0ABY5P865_9LACT</name>